<reference evidence="2 3" key="1">
    <citation type="submission" date="2018-10" db="EMBL/GenBank/DDBJ databases">
        <title>Genomic Encyclopedia of Archaeal and Bacterial Type Strains, Phase II (KMG-II): from individual species to whole genera.</title>
        <authorList>
            <person name="Goeker M."/>
        </authorList>
    </citation>
    <scope>NUCLEOTIDE SEQUENCE [LARGE SCALE GENOMIC DNA]</scope>
    <source>
        <strain evidence="2 3">DSM 14954</strain>
    </source>
</reference>
<evidence type="ECO:0000256" key="1">
    <source>
        <dbReference type="SAM" id="MobiDB-lite"/>
    </source>
</evidence>
<dbReference type="OrthoDB" id="9811751at2"/>
<sequence length="108" mass="12470">MPSPQPTSQRSADRPTAKQLRYLRRLAQTAGQTFSYPRTKRHASAEIRRLLGVIADKPLEHVIERRIEPERLRDEARRTQSAAAVRDDEVEGYGAHARWTHRRDRSAS</sequence>
<dbReference type="AlphaFoldDB" id="A0A660LD38"/>
<organism evidence="2 3">
    <name type="scientific">Solirubrobacter pauli</name>
    <dbReference type="NCBI Taxonomy" id="166793"/>
    <lineage>
        <taxon>Bacteria</taxon>
        <taxon>Bacillati</taxon>
        <taxon>Actinomycetota</taxon>
        <taxon>Thermoleophilia</taxon>
        <taxon>Solirubrobacterales</taxon>
        <taxon>Solirubrobacteraceae</taxon>
        <taxon>Solirubrobacter</taxon>
    </lineage>
</organism>
<evidence type="ECO:0000313" key="3">
    <source>
        <dbReference type="Proteomes" id="UP000278962"/>
    </source>
</evidence>
<name>A0A660LD38_9ACTN</name>
<dbReference type="Proteomes" id="UP000278962">
    <property type="component" value="Unassembled WGS sequence"/>
</dbReference>
<keyword evidence="3" id="KW-1185">Reference proteome</keyword>
<dbReference type="EMBL" id="RBIL01000001">
    <property type="protein sequence ID" value="RKQ92978.1"/>
    <property type="molecule type" value="Genomic_DNA"/>
</dbReference>
<feature type="compositionally biased region" description="Basic residues" evidence="1">
    <location>
        <begin position="98"/>
        <end position="108"/>
    </location>
</feature>
<comment type="caution">
    <text evidence="2">The sequence shown here is derived from an EMBL/GenBank/DDBJ whole genome shotgun (WGS) entry which is preliminary data.</text>
</comment>
<evidence type="ECO:0000313" key="2">
    <source>
        <dbReference type="EMBL" id="RKQ92978.1"/>
    </source>
</evidence>
<proteinExistence type="predicted"/>
<accession>A0A660LD38</accession>
<gene>
    <name evidence="2" type="ORF">C8N24_2835</name>
</gene>
<dbReference type="RefSeq" id="WP_121250744.1">
    <property type="nucleotide sequence ID" value="NZ_RBIL01000001.1"/>
</dbReference>
<feature type="region of interest" description="Disordered" evidence="1">
    <location>
        <begin position="74"/>
        <end position="108"/>
    </location>
</feature>
<protein>
    <submittedName>
        <fullName evidence="2">Uncharacterized protein</fullName>
    </submittedName>
</protein>